<evidence type="ECO:0008006" key="3">
    <source>
        <dbReference type="Google" id="ProtNLM"/>
    </source>
</evidence>
<protein>
    <recommendedName>
        <fullName evidence="3">Chemotaxis protein</fullName>
    </recommendedName>
</protein>
<reference evidence="2" key="1">
    <citation type="journal article" date="2019" name="Int. J. Syst. Evol. Microbiol.">
        <title>The Global Catalogue of Microorganisms (GCM) 10K type strain sequencing project: providing services to taxonomists for standard genome sequencing and annotation.</title>
        <authorList>
            <consortium name="The Broad Institute Genomics Platform"/>
            <consortium name="The Broad Institute Genome Sequencing Center for Infectious Disease"/>
            <person name="Wu L."/>
            <person name="Ma J."/>
        </authorList>
    </citation>
    <scope>NUCLEOTIDE SEQUENCE [LARGE SCALE GENOMIC DNA]</scope>
    <source>
        <strain evidence="2">CCUG 49571</strain>
    </source>
</reference>
<proteinExistence type="predicted"/>
<sequence length="224" mass="25550">MDTAAITIDYLDKLNLFISDKLDYCSQNEKNRDSYREYIKHYQSQIETLFSIRYFMVTQFAATIDSLADLSSRKPDPNAYILFATQEVKKSIEEAARKTKHFVKESNRAANFKGPEHLRTAQKNLAVLTKNGAEQANTEAFIASHASYARLADQLEAPAYAPLRARSVEVIASAKQTVGFMAEVNLLRKIYTDQLLENHYERAIAQSEETLRLLQAVIEDMRKT</sequence>
<dbReference type="Proteomes" id="UP001596028">
    <property type="component" value="Unassembled WGS sequence"/>
</dbReference>
<dbReference type="RefSeq" id="WP_378097260.1">
    <property type="nucleotide sequence ID" value="NZ_JBHSEP010000009.1"/>
</dbReference>
<organism evidence="1 2">
    <name type="scientific">Cohnella hongkongensis</name>
    <dbReference type="NCBI Taxonomy" id="178337"/>
    <lineage>
        <taxon>Bacteria</taxon>
        <taxon>Bacillati</taxon>
        <taxon>Bacillota</taxon>
        <taxon>Bacilli</taxon>
        <taxon>Bacillales</taxon>
        <taxon>Paenibacillaceae</taxon>
        <taxon>Cohnella</taxon>
    </lineage>
</organism>
<dbReference type="EMBL" id="JBHSEP010000009">
    <property type="protein sequence ID" value="MFC4599456.1"/>
    <property type="molecule type" value="Genomic_DNA"/>
</dbReference>
<evidence type="ECO:0000313" key="1">
    <source>
        <dbReference type="EMBL" id="MFC4599456.1"/>
    </source>
</evidence>
<evidence type="ECO:0000313" key="2">
    <source>
        <dbReference type="Proteomes" id="UP001596028"/>
    </source>
</evidence>
<name>A0ABV9FBX8_9BACL</name>
<comment type="caution">
    <text evidence="1">The sequence shown here is derived from an EMBL/GenBank/DDBJ whole genome shotgun (WGS) entry which is preliminary data.</text>
</comment>
<gene>
    <name evidence="1" type="ORF">ACFO3S_14495</name>
</gene>
<keyword evidence="2" id="KW-1185">Reference proteome</keyword>
<accession>A0ABV9FBX8</accession>